<organism evidence="1 2">
    <name type="scientific">Terrapene triunguis</name>
    <name type="common">Three-toed box turtle</name>
    <dbReference type="NCBI Taxonomy" id="2587831"/>
    <lineage>
        <taxon>Eukaryota</taxon>
        <taxon>Metazoa</taxon>
        <taxon>Chordata</taxon>
        <taxon>Craniata</taxon>
        <taxon>Vertebrata</taxon>
        <taxon>Euteleostomi</taxon>
        <taxon>Archelosauria</taxon>
        <taxon>Testudinata</taxon>
        <taxon>Testudines</taxon>
        <taxon>Cryptodira</taxon>
        <taxon>Durocryptodira</taxon>
        <taxon>Testudinoidea</taxon>
        <taxon>Emydidae</taxon>
        <taxon>Terrapene</taxon>
    </lineage>
</organism>
<keyword evidence="2" id="KW-1185">Reference proteome</keyword>
<protein>
    <submittedName>
        <fullName evidence="1">Uncharacterized protein</fullName>
    </submittedName>
</protein>
<sequence>MWPCTPSLHPHVAPYSHSPSHFSPSTLHLRSLNLIAKMLNKHNPAFDVTPHKLIAGGIITKLVVFLKGDKEGFVGSSPWFR</sequence>
<dbReference type="InParanoid" id="A0A674KBV7"/>
<accession>A0A674KBV7</accession>
<proteinExistence type="predicted"/>
<name>A0A674KBV7_9SAUR</name>
<evidence type="ECO:0000313" key="1">
    <source>
        <dbReference type="Ensembl" id="ENSTMTP00000030438.1"/>
    </source>
</evidence>
<reference evidence="1" key="2">
    <citation type="submission" date="2025-09" db="UniProtKB">
        <authorList>
            <consortium name="Ensembl"/>
        </authorList>
    </citation>
    <scope>IDENTIFICATION</scope>
</reference>
<dbReference type="Ensembl" id="ENSTMTT00000031549.1">
    <property type="protein sequence ID" value="ENSTMTP00000030438.1"/>
    <property type="gene ID" value="ENSTMTG00000021962.1"/>
</dbReference>
<dbReference type="AlphaFoldDB" id="A0A674KBV7"/>
<evidence type="ECO:0000313" key="2">
    <source>
        <dbReference type="Proteomes" id="UP000472274"/>
    </source>
</evidence>
<dbReference type="Proteomes" id="UP000472274">
    <property type="component" value="Unplaced"/>
</dbReference>
<reference evidence="1" key="1">
    <citation type="submission" date="2025-08" db="UniProtKB">
        <authorList>
            <consortium name="Ensembl"/>
        </authorList>
    </citation>
    <scope>IDENTIFICATION</scope>
</reference>